<evidence type="ECO:0000256" key="3">
    <source>
        <dbReference type="ARBA" id="ARBA00004239"/>
    </source>
</evidence>
<evidence type="ECO:0000256" key="7">
    <source>
        <dbReference type="ARBA" id="ARBA00022723"/>
    </source>
</evidence>
<evidence type="ECO:0000256" key="15">
    <source>
        <dbReference type="PROSITE-ProRule" id="PRU01032"/>
    </source>
</evidence>
<dbReference type="Pfam" id="PF09286">
    <property type="entry name" value="Pro-kuma_activ"/>
    <property type="match status" value="1"/>
</dbReference>
<keyword evidence="10 15" id="KW-0720">Serine protease</keyword>
<feature type="domain" description="Peptidase S53" evidence="16">
    <location>
        <begin position="130"/>
        <end position="518"/>
    </location>
</feature>
<dbReference type="SMART" id="SM00944">
    <property type="entry name" value="Pro-kuma_activ"/>
    <property type="match status" value="1"/>
</dbReference>
<keyword evidence="6 15" id="KW-0645">Protease</keyword>
<dbReference type="PANTHER" id="PTHR14218:SF32">
    <property type="entry name" value="TRIPEPTIDYL PEPTIDASE SED3 (AFU_ORTHOLOGUE AFUA_3G08930)"/>
    <property type="match status" value="1"/>
</dbReference>
<dbReference type="InterPro" id="IPR015366">
    <property type="entry name" value="S53_propep"/>
</dbReference>
<dbReference type="PANTHER" id="PTHR14218">
    <property type="entry name" value="PROTEASE S8 TRIPEPTIDYL PEPTIDASE I CLN2"/>
    <property type="match status" value="1"/>
</dbReference>
<reference evidence="17" key="2">
    <citation type="journal article" date="2023" name="IMA Fungus">
        <title>Comparative genomic study of the Penicillium genus elucidates a diverse pangenome and 15 lateral gene transfer events.</title>
        <authorList>
            <person name="Petersen C."/>
            <person name="Sorensen T."/>
            <person name="Nielsen M.R."/>
            <person name="Sondergaard T.E."/>
            <person name="Sorensen J.L."/>
            <person name="Fitzpatrick D.A."/>
            <person name="Frisvad J.C."/>
            <person name="Nielsen K.L."/>
        </authorList>
    </citation>
    <scope>NUCLEOTIDE SEQUENCE</scope>
    <source>
        <strain evidence="17">IBT 21472</strain>
    </source>
</reference>
<dbReference type="CDD" id="cd04056">
    <property type="entry name" value="Peptidases_S53"/>
    <property type="match status" value="1"/>
</dbReference>
<dbReference type="FunFam" id="3.40.50.200:FF:000015">
    <property type="entry name" value="Tripeptidyl peptidase A"/>
    <property type="match status" value="1"/>
</dbReference>
<feature type="binding site" evidence="15">
    <location>
        <position position="496"/>
    </location>
    <ligand>
        <name>Ca(2+)</name>
        <dbReference type="ChEBI" id="CHEBI:29108"/>
    </ligand>
</feature>
<evidence type="ECO:0000256" key="6">
    <source>
        <dbReference type="ARBA" id="ARBA00022670"/>
    </source>
</evidence>
<evidence type="ECO:0000256" key="4">
    <source>
        <dbReference type="ARBA" id="ARBA00012462"/>
    </source>
</evidence>
<dbReference type="Gene3D" id="3.40.50.200">
    <property type="entry name" value="Peptidase S8/S53 domain"/>
    <property type="match status" value="1"/>
</dbReference>
<comment type="subcellular location">
    <subcellularLocation>
        <location evidence="3">Secreted</location>
        <location evidence="3">Extracellular space</location>
    </subcellularLocation>
</comment>
<protein>
    <recommendedName>
        <fullName evidence="4">tripeptidyl-peptidase II</fullName>
        <ecNumber evidence="4">3.4.14.10</ecNumber>
    </recommendedName>
</protein>
<evidence type="ECO:0000256" key="5">
    <source>
        <dbReference type="ARBA" id="ARBA00022525"/>
    </source>
</evidence>
<dbReference type="OrthoDB" id="409122at2759"/>
<evidence type="ECO:0000256" key="10">
    <source>
        <dbReference type="ARBA" id="ARBA00022825"/>
    </source>
</evidence>
<keyword evidence="13" id="KW-0865">Zymogen</keyword>
<dbReference type="InterPro" id="IPR036852">
    <property type="entry name" value="Peptidase_S8/S53_dom_sf"/>
</dbReference>
<keyword evidence="8" id="KW-0732">Signal</keyword>
<feature type="binding site" evidence="15">
    <location>
        <position position="464"/>
    </location>
    <ligand>
        <name>Ca(2+)</name>
        <dbReference type="ChEBI" id="CHEBI:29108"/>
    </ligand>
</feature>
<dbReference type="CDD" id="cd11377">
    <property type="entry name" value="Pro-peptidase_S53"/>
    <property type="match status" value="1"/>
</dbReference>
<keyword evidence="11 15" id="KW-0106">Calcium</keyword>
<feature type="active site" description="Charge relay system" evidence="15">
    <location>
        <position position="206"/>
    </location>
</feature>
<evidence type="ECO:0000313" key="18">
    <source>
        <dbReference type="Proteomes" id="UP001147746"/>
    </source>
</evidence>
<keyword evidence="5" id="KW-0964">Secreted</keyword>
<keyword evidence="9 15" id="KW-0378">Hydrolase</keyword>
<evidence type="ECO:0000256" key="12">
    <source>
        <dbReference type="ARBA" id="ARBA00023026"/>
    </source>
</evidence>
<accession>A0A9W9PM16</accession>
<evidence type="ECO:0000256" key="1">
    <source>
        <dbReference type="ARBA" id="ARBA00001910"/>
    </source>
</evidence>
<evidence type="ECO:0000256" key="2">
    <source>
        <dbReference type="ARBA" id="ARBA00002451"/>
    </source>
</evidence>
<feature type="active site" description="Charge relay system" evidence="15">
    <location>
        <position position="422"/>
    </location>
</feature>
<organism evidence="17 18">
    <name type="scientific">Penicillium atrosanguineum</name>
    <dbReference type="NCBI Taxonomy" id="1132637"/>
    <lineage>
        <taxon>Eukaryota</taxon>
        <taxon>Fungi</taxon>
        <taxon>Dikarya</taxon>
        <taxon>Ascomycota</taxon>
        <taxon>Pezizomycotina</taxon>
        <taxon>Eurotiomycetes</taxon>
        <taxon>Eurotiomycetidae</taxon>
        <taxon>Eurotiales</taxon>
        <taxon>Aspergillaceae</taxon>
        <taxon>Penicillium</taxon>
    </lineage>
</organism>
<dbReference type="SUPFAM" id="SSF52743">
    <property type="entry name" value="Subtilisin-like"/>
    <property type="match status" value="1"/>
</dbReference>
<name>A0A9W9PM16_9EURO</name>
<proteinExistence type="predicted"/>
<dbReference type="Pfam" id="PF00082">
    <property type="entry name" value="Peptidase_S8"/>
    <property type="match status" value="1"/>
</dbReference>
<keyword evidence="7 15" id="KW-0479">Metal-binding</keyword>
<gene>
    <name evidence="17" type="ORF">N7476_011103</name>
</gene>
<comment type="caution">
    <text evidence="17">The sequence shown here is derived from an EMBL/GenBank/DDBJ whole genome shotgun (WGS) entry which is preliminary data.</text>
</comment>
<evidence type="ECO:0000256" key="9">
    <source>
        <dbReference type="ARBA" id="ARBA00022801"/>
    </source>
</evidence>
<feature type="binding site" evidence="15">
    <location>
        <position position="465"/>
    </location>
    <ligand>
        <name>Ca(2+)</name>
        <dbReference type="ChEBI" id="CHEBI:29108"/>
    </ligand>
</feature>
<feature type="binding site" evidence="15">
    <location>
        <position position="498"/>
    </location>
    <ligand>
        <name>Ca(2+)</name>
        <dbReference type="ChEBI" id="CHEBI:29108"/>
    </ligand>
</feature>
<dbReference type="InterPro" id="IPR050819">
    <property type="entry name" value="Tripeptidyl-peptidase_I"/>
</dbReference>
<feature type="active site" description="Charge relay system" evidence="15">
    <location>
        <position position="210"/>
    </location>
</feature>
<dbReference type="GO" id="GO:0004252">
    <property type="term" value="F:serine-type endopeptidase activity"/>
    <property type="evidence" value="ECO:0007669"/>
    <property type="project" value="UniProtKB-UniRule"/>
</dbReference>
<dbReference type="InterPro" id="IPR030400">
    <property type="entry name" value="Sedolisin_dom"/>
</dbReference>
<dbReference type="InterPro" id="IPR023828">
    <property type="entry name" value="Peptidase_S8_Ser-AS"/>
</dbReference>
<evidence type="ECO:0000256" key="14">
    <source>
        <dbReference type="ARBA" id="ARBA00023180"/>
    </source>
</evidence>
<evidence type="ECO:0000313" key="17">
    <source>
        <dbReference type="EMBL" id="KAJ5299546.1"/>
    </source>
</evidence>
<comment type="function">
    <text evidence="2">Secreted tripeptidyl-peptidase which degrades proteins at acidic pHs and is involved in virulence.</text>
</comment>
<dbReference type="PROSITE" id="PS51695">
    <property type="entry name" value="SEDOLISIN"/>
    <property type="match status" value="1"/>
</dbReference>
<dbReference type="GO" id="GO:0008240">
    <property type="term" value="F:tripeptidyl-peptidase activity"/>
    <property type="evidence" value="ECO:0007669"/>
    <property type="project" value="UniProtKB-EC"/>
</dbReference>
<comment type="cofactor">
    <cofactor evidence="15">
        <name>Ca(2+)</name>
        <dbReference type="ChEBI" id="CHEBI:29108"/>
    </cofactor>
    <text evidence="15">Binds 1 Ca(2+) ion per subunit.</text>
</comment>
<dbReference type="PROSITE" id="PS00138">
    <property type="entry name" value="SUBTILASE_SER"/>
    <property type="match status" value="1"/>
</dbReference>
<sequence>MHYGQHMKQEEIQRILRPDTIVSCQILSWLHSENVSSNDIQINGNWVSFKAPVSQAEHMLKTEYFHYHHHTANSTVLRTLGYSLPNDIHPHVQLIQPTTRFGNFNPLSALPIDQPIIATLEDLKAECGTVIRPDCLRELYGLNDHTATPSPWNRLGISGFLNQYARHSDFNHFRNRFLTGEMEDDFTVVTINSGINDEKSPQMATEASLDIQYAVAMAHGTLTTFYSTGGRGPLVPDADQPDASNSGNEPFLEQLHYLIDLPGDQLPAVLSTSYGESEQSVPPSYARAVCSLFAQLGARGVSVIFSSGDSGVGSSCQSNDGSKKIKFIPGFPASCPFVTSVGGTSGINPEGAAGFSGGGFSDLFPRPAYQDQAVQGYFERLDNDQWKGLYNPKGRGIPDVAAQAKNFLIRDHKTWFKISGTSAAGPVFAGIVSQLNSLRLAQGKPRMGFLNPWLYAIGKAGLTDITNGGSRGCYGLSQTGISVPYVPYASWNATEGWDPVSGLGTPFFQTLAELVLSSDSY</sequence>
<dbReference type="GO" id="GO:0006508">
    <property type="term" value="P:proteolysis"/>
    <property type="evidence" value="ECO:0007669"/>
    <property type="project" value="UniProtKB-KW"/>
</dbReference>
<dbReference type="GO" id="GO:0005576">
    <property type="term" value="C:extracellular region"/>
    <property type="evidence" value="ECO:0007669"/>
    <property type="project" value="UniProtKB-SubCell"/>
</dbReference>
<dbReference type="AlphaFoldDB" id="A0A9W9PM16"/>
<dbReference type="SUPFAM" id="SSF54897">
    <property type="entry name" value="Protease propeptides/inhibitors"/>
    <property type="match status" value="1"/>
</dbReference>
<keyword evidence="14" id="KW-0325">Glycoprotein</keyword>
<dbReference type="EC" id="3.4.14.10" evidence="4"/>
<dbReference type="InterPro" id="IPR000209">
    <property type="entry name" value="Peptidase_S8/S53_dom"/>
</dbReference>
<evidence type="ECO:0000256" key="13">
    <source>
        <dbReference type="ARBA" id="ARBA00023145"/>
    </source>
</evidence>
<keyword evidence="18" id="KW-1185">Reference proteome</keyword>
<reference evidence="17" key="1">
    <citation type="submission" date="2022-12" db="EMBL/GenBank/DDBJ databases">
        <authorList>
            <person name="Petersen C."/>
        </authorList>
    </citation>
    <scope>NUCLEOTIDE SEQUENCE</scope>
    <source>
        <strain evidence="17">IBT 21472</strain>
    </source>
</reference>
<dbReference type="EMBL" id="JAPZBO010000010">
    <property type="protein sequence ID" value="KAJ5299546.1"/>
    <property type="molecule type" value="Genomic_DNA"/>
</dbReference>
<evidence type="ECO:0000256" key="8">
    <source>
        <dbReference type="ARBA" id="ARBA00022729"/>
    </source>
</evidence>
<comment type="catalytic activity">
    <reaction evidence="1">
        <text>Release of an N-terminal tripeptide from a polypeptide.</text>
        <dbReference type="EC" id="3.4.14.10"/>
    </reaction>
</comment>
<keyword evidence="12" id="KW-0843">Virulence</keyword>
<dbReference type="Proteomes" id="UP001147746">
    <property type="component" value="Unassembled WGS sequence"/>
</dbReference>
<dbReference type="GO" id="GO:0046872">
    <property type="term" value="F:metal ion binding"/>
    <property type="evidence" value="ECO:0007669"/>
    <property type="project" value="UniProtKB-UniRule"/>
</dbReference>
<evidence type="ECO:0000259" key="16">
    <source>
        <dbReference type="PROSITE" id="PS51695"/>
    </source>
</evidence>
<evidence type="ECO:0000256" key="11">
    <source>
        <dbReference type="ARBA" id="ARBA00022837"/>
    </source>
</evidence>